<dbReference type="Proteomes" id="UP001139486">
    <property type="component" value="Unassembled WGS sequence"/>
</dbReference>
<evidence type="ECO:0000313" key="2">
    <source>
        <dbReference type="EMBL" id="MCP3733489.1"/>
    </source>
</evidence>
<dbReference type="SUPFAM" id="SSF51658">
    <property type="entry name" value="Xylose isomerase-like"/>
    <property type="match status" value="1"/>
</dbReference>
<accession>A0A9X2HU18</accession>
<dbReference type="PANTHER" id="PTHR12110">
    <property type="entry name" value="HYDROXYPYRUVATE ISOMERASE"/>
    <property type="match status" value="1"/>
</dbReference>
<dbReference type="Pfam" id="PF01261">
    <property type="entry name" value="AP_endonuc_2"/>
    <property type="match status" value="1"/>
</dbReference>
<gene>
    <name evidence="2" type="ORF">M9979_01135</name>
</gene>
<name>A0A9X2HU18_9SPHN</name>
<feature type="domain" description="Xylose isomerase-like TIM barrel" evidence="1">
    <location>
        <begin position="12"/>
        <end position="248"/>
    </location>
</feature>
<keyword evidence="2" id="KW-0413">Isomerase</keyword>
<dbReference type="Gene3D" id="3.20.20.150">
    <property type="entry name" value="Divalent-metal-dependent TIM barrel enzymes"/>
    <property type="match status" value="1"/>
</dbReference>
<comment type="caution">
    <text evidence="2">The sequence shown here is derived from an EMBL/GenBank/DDBJ whole genome shotgun (WGS) entry which is preliminary data.</text>
</comment>
<keyword evidence="3" id="KW-1185">Reference proteome</keyword>
<reference evidence="2" key="1">
    <citation type="submission" date="2022-05" db="EMBL/GenBank/DDBJ databases">
        <title>Sphingomonas sp. strain RP10 Genome sequencing and assembly.</title>
        <authorList>
            <person name="Kim I."/>
        </authorList>
    </citation>
    <scope>NUCLEOTIDE SEQUENCE</scope>
    <source>
        <strain evidence="2">RP10</strain>
    </source>
</reference>
<protein>
    <submittedName>
        <fullName evidence="2">Sugar phosphate isomerase/epimerase</fullName>
    </submittedName>
</protein>
<evidence type="ECO:0000259" key="1">
    <source>
        <dbReference type="Pfam" id="PF01261"/>
    </source>
</evidence>
<dbReference type="EMBL" id="JAMLDY010000001">
    <property type="protein sequence ID" value="MCP3733489.1"/>
    <property type="molecule type" value="Genomic_DNA"/>
</dbReference>
<organism evidence="2 3">
    <name type="scientific">Sphingomonas liriopis</name>
    <dbReference type="NCBI Taxonomy" id="2949094"/>
    <lineage>
        <taxon>Bacteria</taxon>
        <taxon>Pseudomonadati</taxon>
        <taxon>Pseudomonadota</taxon>
        <taxon>Alphaproteobacteria</taxon>
        <taxon>Sphingomonadales</taxon>
        <taxon>Sphingomonadaceae</taxon>
        <taxon>Sphingomonas</taxon>
    </lineage>
</organism>
<dbReference type="PANTHER" id="PTHR12110:SF48">
    <property type="entry name" value="BLL3656 PROTEIN"/>
    <property type="match status" value="1"/>
</dbReference>
<dbReference type="InterPro" id="IPR013022">
    <property type="entry name" value="Xyl_isomerase-like_TIM-brl"/>
</dbReference>
<dbReference type="InterPro" id="IPR050312">
    <property type="entry name" value="IolE/XylAMocC-like"/>
</dbReference>
<dbReference type="InterPro" id="IPR036237">
    <property type="entry name" value="Xyl_isomerase-like_sf"/>
</dbReference>
<proteinExistence type="predicted"/>
<evidence type="ECO:0000313" key="3">
    <source>
        <dbReference type="Proteomes" id="UP001139486"/>
    </source>
</evidence>
<dbReference type="RefSeq" id="WP_254287480.1">
    <property type="nucleotide sequence ID" value="NZ_JAMLDY010000001.1"/>
</dbReference>
<dbReference type="GO" id="GO:0016853">
    <property type="term" value="F:isomerase activity"/>
    <property type="evidence" value="ECO:0007669"/>
    <property type="project" value="UniProtKB-KW"/>
</dbReference>
<sequence length="259" mass="27389">MTDTTPAQLAEVAARTGCAGICPFLHAMPVLPAMPVFDLVHDAGALAATRRAVRDAGVTIDLVYPFTLTGRTNVADFAPALAAAAALGAPLANVLCYDRDPARRIDRLAELSVLAAGYGVGLAIEFYPPSQVGSLASALDTIAALGRSDVGVTLDLLHLTRADEWPRMAARLADPAIRMVQVSDGPRSMPADRIEWEGGIQRWLPGTGDFAIADMLEAIDGAIPVSIEVPQQSAIDAGRPILERAQIAVASMRNMERKR</sequence>
<dbReference type="AlphaFoldDB" id="A0A9X2HU18"/>